<keyword evidence="2" id="KW-0521">NADP</keyword>
<dbReference type="InterPro" id="IPR036291">
    <property type="entry name" value="NAD(P)-bd_dom_sf"/>
</dbReference>
<dbReference type="Pfam" id="PF00106">
    <property type="entry name" value="adh_short"/>
    <property type="match status" value="1"/>
</dbReference>
<dbReference type="Proteomes" id="UP000650533">
    <property type="component" value="Chromosome 16"/>
</dbReference>
<dbReference type="GO" id="GO:0016491">
    <property type="term" value="F:oxidoreductase activity"/>
    <property type="evidence" value="ECO:0007669"/>
    <property type="project" value="UniProtKB-KW"/>
</dbReference>
<evidence type="ECO:0000256" key="3">
    <source>
        <dbReference type="ARBA" id="ARBA00023002"/>
    </source>
</evidence>
<dbReference type="PANTHER" id="PTHR24320">
    <property type="entry name" value="RETINOL DEHYDROGENASE"/>
    <property type="match status" value="1"/>
</dbReference>
<reference evidence="5" key="1">
    <citation type="submission" date="2020-05" db="EMBL/GenBank/DDBJ databases">
        <title>Evolutionary and genomic comparisons of hybrid uninucleate and nonhybrid Rhizoctonia fungi.</title>
        <authorList>
            <person name="Li C."/>
            <person name="Chen X."/>
        </authorList>
    </citation>
    <scope>NUCLEOTIDE SEQUENCE</scope>
    <source>
        <strain evidence="5">AG-1 IA</strain>
    </source>
</reference>
<evidence type="ECO:0000313" key="5">
    <source>
        <dbReference type="EMBL" id="QRW27733.1"/>
    </source>
</evidence>
<dbReference type="PRINTS" id="PR00081">
    <property type="entry name" value="GDHRDH"/>
</dbReference>
<dbReference type="InterPro" id="IPR002347">
    <property type="entry name" value="SDR_fam"/>
</dbReference>
<comment type="similarity">
    <text evidence="1 4">Belongs to the short-chain dehydrogenases/reductases (SDR) family.</text>
</comment>
<dbReference type="SUPFAM" id="SSF51735">
    <property type="entry name" value="NAD(P)-binding Rossmann-fold domains"/>
    <property type="match status" value="1"/>
</dbReference>
<dbReference type="Gene3D" id="3.40.50.720">
    <property type="entry name" value="NAD(P)-binding Rossmann-like Domain"/>
    <property type="match status" value="1"/>
</dbReference>
<dbReference type="KEGG" id="rsx:RhiXN_02328"/>
<dbReference type="EMBL" id="CP059673">
    <property type="protein sequence ID" value="QRW27733.1"/>
    <property type="molecule type" value="Genomic_DNA"/>
</dbReference>
<dbReference type="PANTHER" id="PTHR24320:SF236">
    <property type="entry name" value="SHORT-CHAIN DEHYDROGENASE-RELATED"/>
    <property type="match status" value="1"/>
</dbReference>
<evidence type="ECO:0000256" key="2">
    <source>
        <dbReference type="ARBA" id="ARBA00022857"/>
    </source>
</evidence>
<keyword evidence="3" id="KW-0560">Oxidoreductase</keyword>
<dbReference type="RefSeq" id="XP_043187970.1">
    <property type="nucleotide sequence ID" value="XM_043322147.1"/>
</dbReference>
<evidence type="ECO:0000256" key="4">
    <source>
        <dbReference type="RuleBase" id="RU000363"/>
    </source>
</evidence>
<protein>
    <submittedName>
        <fullName evidence="5">Short chain dehydrogenase</fullName>
    </submittedName>
</protein>
<dbReference type="PRINTS" id="PR00080">
    <property type="entry name" value="SDRFAMILY"/>
</dbReference>
<name>A0A8H8T4U4_9AGAM</name>
<evidence type="ECO:0000313" key="6">
    <source>
        <dbReference type="Proteomes" id="UP000650533"/>
    </source>
</evidence>
<dbReference type="AlphaFoldDB" id="A0A8H8T4U4"/>
<dbReference type="GeneID" id="67024610"/>
<sequence>MGNALSQSFPPKSLFLVEQIPDLTGQVIIVTGGNAGVGKETCKASRLALLNKNAKVYLAARSKSRADDAIEWLKSETNGKAPIFLELDLGNLASVRKAVEDFKSKEQELHVLFNNAGVMMPPVEQRTSDGYDLQFGTNVLGHYFFTVLLLPTLIHTAKNSPLANGHARVINTSSSAVYFAPKTGIAWETLGTDASSISASKKLGTNTLYAQSKLGNVLFSNELAKRYADQGIISSSLNPVAVGNLQTDLQRHLPWLVSKILGLMFYPASYGALTQLWSGTTPDGESHNGKFLIPWARIGDAGPSSHDEKLAEKLWDWLEEHVKGH</sequence>
<gene>
    <name evidence="5" type="ORF">RhiXN_02328</name>
</gene>
<accession>A0A8H8T4U4</accession>
<evidence type="ECO:0000256" key="1">
    <source>
        <dbReference type="ARBA" id="ARBA00006484"/>
    </source>
</evidence>
<organism evidence="5 6">
    <name type="scientific">Rhizoctonia solani</name>
    <dbReference type="NCBI Taxonomy" id="456999"/>
    <lineage>
        <taxon>Eukaryota</taxon>
        <taxon>Fungi</taxon>
        <taxon>Dikarya</taxon>
        <taxon>Basidiomycota</taxon>
        <taxon>Agaricomycotina</taxon>
        <taxon>Agaricomycetes</taxon>
        <taxon>Cantharellales</taxon>
        <taxon>Ceratobasidiaceae</taxon>
        <taxon>Rhizoctonia</taxon>
    </lineage>
</organism>
<proteinExistence type="inferred from homology"/>